<proteinExistence type="predicted"/>
<dbReference type="AlphaFoldDB" id="A0A229VVT5"/>
<name>A0A229VVT5_9BIFI</name>
<evidence type="ECO:0000313" key="1">
    <source>
        <dbReference type="EMBL" id="OXM99711.1"/>
    </source>
</evidence>
<protein>
    <submittedName>
        <fullName evidence="1">Uncharacterized protein</fullName>
    </submittedName>
</protein>
<comment type="caution">
    <text evidence="1">The sequence shown here is derived from an EMBL/GenBank/DDBJ whole genome shotgun (WGS) entry which is preliminary data.</text>
</comment>
<accession>A0A229VVT5</accession>
<dbReference type="Proteomes" id="UP000215433">
    <property type="component" value="Unassembled WGS sequence"/>
</dbReference>
<sequence length="39" mass="4323">MNIKNSMMRGLALYGTSVMAGSYSKDLNQTVIDLARESR</sequence>
<dbReference type="EMBL" id="NEWD01000031">
    <property type="protein sequence ID" value="OXM99711.1"/>
    <property type="molecule type" value="Genomic_DNA"/>
</dbReference>
<gene>
    <name evidence="1" type="ORF">Tam10B_2029</name>
</gene>
<keyword evidence="2" id="KW-1185">Reference proteome</keyword>
<organism evidence="1 2">
    <name type="scientific">Bifidobacterium vansinderenii</name>
    <dbReference type="NCBI Taxonomy" id="1984871"/>
    <lineage>
        <taxon>Bacteria</taxon>
        <taxon>Bacillati</taxon>
        <taxon>Actinomycetota</taxon>
        <taxon>Actinomycetes</taxon>
        <taxon>Bifidobacteriales</taxon>
        <taxon>Bifidobacteriaceae</taxon>
        <taxon>Bifidobacterium</taxon>
    </lineage>
</organism>
<evidence type="ECO:0000313" key="2">
    <source>
        <dbReference type="Proteomes" id="UP000215433"/>
    </source>
</evidence>
<reference evidence="1 2" key="1">
    <citation type="submission" date="2017-05" db="EMBL/GenBank/DDBJ databases">
        <title>Bifidobacterium vansinderenii sp. nov.</title>
        <authorList>
            <person name="Lugli G.A."/>
            <person name="Duranti S."/>
            <person name="Mangifesta M."/>
        </authorList>
    </citation>
    <scope>NUCLEOTIDE SEQUENCE [LARGE SCALE GENOMIC DNA]</scope>
    <source>
        <strain evidence="1 2">Tam10B</strain>
    </source>
</reference>